<dbReference type="AlphaFoldDB" id="U2RZC7"/>
<evidence type="ECO:0000313" key="1">
    <source>
        <dbReference type="EMBL" id="ERK58878.1"/>
    </source>
</evidence>
<organism evidence="1 2">
    <name type="scientific">Propionibacterium acidifaciens F0233</name>
    <dbReference type="NCBI Taxonomy" id="553198"/>
    <lineage>
        <taxon>Bacteria</taxon>
        <taxon>Bacillati</taxon>
        <taxon>Actinomycetota</taxon>
        <taxon>Actinomycetes</taxon>
        <taxon>Propionibacteriales</taxon>
        <taxon>Propionibacteriaceae</taxon>
        <taxon>Propionibacterium</taxon>
    </lineage>
</organism>
<protein>
    <submittedName>
        <fullName evidence="1">Uncharacterized protein</fullName>
    </submittedName>
</protein>
<keyword evidence="2" id="KW-1185">Reference proteome</keyword>
<sequence>MTSRSALPLDGNAGGLDEILVPNPETQITLTGVYGVNPPF</sequence>
<evidence type="ECO:0000313" key="2">
    <source>
        <dbReference type="Proteomes" id="UP000017052"/>
    </source>
</evidence>
<comment type="caution">
    <text evidence="1">The sequence shown here is derived from an EMBL/GenBank/DDBJ whole genome shotgun (WGS) entry which is preliminary data.</text>
</comment>
<reference evidence="1" key="1">
    <citation type="submission" date="2013-08" db="EMBL/GenBank/DDBJ databases">
        <authorList>
            <person name="Durkin A.S."/>
            <person name="Haft D.R."/>
            <person name="McCorrison J."/>
            <person name="Torralba M."/>
            <person name="Gillis M."/>
            <person name="Haft D.H."/>
            <person name="Methe B."/>
            <person name="Sutton G."/>
            <person name="Nelson K.E."/>
        </authorList>
    </citation>
    <scope>NUCLEOTIDE SEQUENCE [LARGE SCALE GENOMIC DNA]</scope>
    <source>
        <strain evidence="1">F0233</strain>
    </source>
</reference>
<name>U2RZC7_9ACTN</name>
<dbReference type="Proteomes" id="UP000017052">
    <property type="component" value="Unassembled WGS sequence"/>
</dbReference>
<dbReference type="EMBL" id="ACVN02000129">
    <property type="protein sequence ID" value="ERK58878.1"/>
    <property type="molecule type" value="Genomic_DNA"/>
</dbReference>
<gene>
    <name evidence="1" type="ORF">HMPREF0682_1532</name>
</gene>
<accession>U2RZC7</accession>
<proteinExistence type="predicted"/>